<feature type="compositionally biased region" description="Polar residues" evidence="10">
    <location>
        <begin position="126"/>
        <end position="145"/>
    </location>
</feature>
<evidence type="ECO:0000256" key="7">
    <source>
        <dbReference type="ARBA" id="ARBA00023004"/>
    </source>
</evidence>
<comment type="caution">
    <text evidence="13">The sequence shown here is derived from an EMBL/GenBank/DDBJ whole genome shotgun (WGS) entry which is preliminary data.</text>
</comment>
<reference evidence="13 14" key="1">
    <citation type="submission" date="2017-09" db="EMBL/GenBank/DDBJ databases">
        <title>Depth-based differentiation of microbial function through sediment-hosted aquifers and enrichment of novel symbionts in the deep terrestrial subsurface.</title>
        <authorList>
            <person name="Probst A.J."/>
            <person name="Ladd B."/>
            <person name="Jarett J.K."/>
            <person name="Geller-Mcgrath D.E."/>
            <person name="Sieber C.M."/>
            <person name="Emerson J.B."/>
            <person name="Anantharaman K."/>
            <person name="Thomas B.C."/>
            <person name="Malmstrom R."/>
            <person name="Stieglmeier M."/>
            <person name="Klingl A."/>
            <person name="Woyke T."/>
            <person name="Ryan C.M."/>
            <person name="Banfield J.F."/>
        </authorList>
    </citation>
    <scope>NUCLEOTIDE SEQUENCE [LARGE SCALE GENOMIC DNA]</scope>
    <source>
        <strain evidence="13">CG23_combo_of_CG06-09_8_20_14_all_40_14</strain>
    </source>
</reference>
<keyword evidence="9" id="KW-0786">Thiamine pyrophosphate</keyword>
<evidence type="ECO:0000256" key="5">
    <source>
        <dbReference type="ARBA" id="ARBA00022842"/>
    </source>
</evidence>
<evidence type="ECO:0000256" key="3">
    <source>
        <dbReference type="ARBA" id="ARBA00001966"/>
    </source>
</evidence>
<evidence type="ECO:0000256" key="6">
    <source>
        <dbReference type="ARBA" id="ARBA00023002"/>
    </source>
</evidence>
<sequence>MDDESLTTPYFPTWCPGCGNFSLWSAFKNACIKEHWDNSNTVLVAGIGCHGHILNFIKLTSFETLHGRPIPVATGIKTVNPLLNVFVFTGDGDCLGEGGNHFLHACRRNEDLTVIIHNNGVYALTTGQTSPTSPKGYKSKSTPAGNTDAPLNPLALAITTGATLVAREYAGNIENLTSLIIKANNHKGLAIIEVLQPCITFNKRFTHSFFRENCCRLDPDFNTANKQKAYTKSLEFGIKKMPLGIFYEV</sequence>
<feature type="domain" description="Pyruvate ferredoxin oxidoreductase beta subunit C-terminal" evidence="12">
    <location>
        <begin position="198"/>
        <end position="248"/>
    </location>
</feature>
<keyword evidence="6" id="KW-0560">Oxidoreductase</keyword>
<evidence type="ECO:0000256" key="2">
    <source>
        <dbReference type="ARBA" id="ARBA00001964"/>
    </source>
</evidence>
<dbReference type="GO" id="GO:0030976">
    <property type="term" value="F:thiamine pyrophosphate binding"/>
    <property type="evidence" value="ECO:0007669"/>
    <property type="project" value="InterPro"/>
</dbReference>
<evidence type="ECO:0008006" key="15">
    <source>
        <dbReference type="Google" id="ProtNLM"/>
    </source>
</evidence>
<dbReference type="InterPro" id="IPR032686">
    <property type="entry name" value="PFO_beta_C"/>
</dbReference>
<comment type="cofactor">
    <cofactor evidence="1">
        <name>Mg(2+)</name>
        <dbReference type="ChEBI" id="CHEBI:18420"/>
    </cofactor>
</comment>
<proteinExistence type="predicted"/>
<dbReference type="NCBIfam" id="TIGR02177">
    <property type="entry name" value="PorB_KorB"/>
    <property type="match status" value="1"/>
</dbReference>
<dbReference type="Pfam" id="PF02775">
    <property type="entry name" value="TPP_enzyme_C"/>
    <property type="match status" value="1"/>
</dbReference>
<protein>
    <recommendedName>
        <fullName evidence="15">2-oxoacid ferredoxin oxidoreductase</fullName>
    </recommendedName>
</protein>
<dbReference type="InterPro" id="IPR011766">
    <property type="entry name" value="TPP_enzyme_TPP-bd"/>
</dbReference>
<dbReference type="InterPro" id="IPR029061">
    <property type="entry name" value="THDP-binding"/>
</dbReference>
<evidence type="ECO:0000259" key="11">
    <source>
        <dbReference type="Pfam" id="PF02775"/>
    </source>
</evidence>
<dbReference type="InterPro" id="IPR011896">
    <property type="entry name" value="OFOB"/>
</dbReference>
<evidence type="ECO:0000256" key="10">
    <source>
        <dbReference type="SAM" id="MobiDB-lite"/>
    </source>
</evidence>
<keyword evidence="5" id="KW-0460">Magnesium</keyword>
<evidence type="ECO:0000313" key="14">
    <source>
        <dbReference type="Proteomes" id="UP000231388"/>
    </source>
</evidence>
<comment type="cofactor">
    <cofactor evidence="2">
        <name>thiamine diphosphate</name>
        <dbReference type="ChEBI" id="CHEBI:58937"/>
    </cofactor>
</comment>
<evidence type="ECO:0000259" key="12">
    <source>
        <dbReference type="Pfam" id="PF12367"/>
    </source>
</evidence>
<accession>A0A2G9XD10</accession>
<dbReference type="PANTHER" id="PTHR48084:SF4">
    <property type="entry name" value="2-OXOGLUTARATE OXIDOREDUCTASE SUBUNIT KORB"/>
    <property type="match status" value="1"/>
</dbReference>
<dbReference type="GO" id="GO:0016625">
    <property type="term" value="F:oxidoreductase activity, acting on the aldehyde or oxo group of donors, iron-sulfur protein as acceptor"/>
    <property type="evidence" value="ECO:0007669"/>
    <property type="project" value="UniProtKB-ARBA"/>
</dbReference>
<evidence type="ECO:0000256" key="1">
    <source>
        <dbReference type="ARBA" id="ARBA00001946"/>
    </source>
</evidence>
<evidence type="ECO:0000256" key="4">
    <source>
        <dbReference type="ARBA" id="ARBA00022723"/>
    </source>
</evidence>
<evidence type="ECO:0000256" key="9">
    <source>
        <dbReference type="ARBA" id="ARBA00023052"/>
    </source>
</evidence>
<dbReference type="AlphaFoldDB" id="A0A2G9XD10"/>
<organism evidence="13 14">
    <name type="scientific">candidate division WWE3 bacterium CG23_combo_of_CG06-09_8_20_14_all_40_14</name>
    <dbReference type="NCBI Taxonomy" id="1975095"/>
    <lineage>
        <taxon>Bacteria</taxon>
        <taxon>Katanobacteria</taxon>
    </lineage>
</organism>
<keyword evidence="7" id="KW-0408">Iron</keyword>
<dbReference type="PANTHER" id="PTHR48084">
    <property type="entry name" value="2-OXOGLUTARATE OXIDOREDUCTASE SUBUNIT KORB-RELATED"/>
    <property type="match status" value="1"/>
</dbReference>
<dbReference type="Proteomes" id="UP000231388">
    <property type="component" value="Unassembled WGS sequence"/>
</dbReference>
<dbReference type="Pfam" id="PF12367">
    <property type="entry name" value="PFO_beta_C"/>
    <property type="match status" value="1"/>
</dbReference>
<keyword evidence="4" id="KW-0479">Metal-binding</keyword>
<evidence type="ECO:0000256" key="8">
    <source>
        <dbReference type="ARBA" id="ARBA00023014"/>
    </source>
</evidence>
<keyword evidence="8" id="KW-0411">Iron-sulfur</keyword>
<feature type="region of interest" description="Disordered" evidence="10">
    <location>
        <begin position="126"/>
        <end position="146"/>
    </location>
</feature>
<gene>
    <name evidence="13" type="ORF">COX53_00040</name>
</gene>
<feature type="domain" description="Thiamine pyrophosphate enzyme TPP-binding" evidence="11">
    <location>
        <begin position="47"/>
        <end position="194"/>
    </location>
</feature>
<evidence type="ECO:0000313" key="13">
    <source>
        <dbReference type="EMBL" id="PIP04880.1"/>
    </source>
</evidence>
<dbReference type="EMBL" id="PCQY01000001">
    <property type="protein sequence ID" value="PIP04880.1"/>
    <property type="molecule type" value="Genomic_DNA"/>
</dbReference>
<comment type="cofactor">
    <cofactor evidence="3">
        <name>[4Fe-4S] cluster</name>
        <dbReference type="ChEBI" id="CHEBI:49883"/>
    </cofactor>
</comment>
<dbReference type="InterPro" id="IPR051457">
    <property type="entry name" value="2-oxoacid:Fd_oxidoreductase"/>
</dbReference>
<dbReference type="SUPFAM" id="SSF52518">
    <property type="entry name" value="Thiamin diphosphate-binding fold (THDP-binding)"/>
    <property type="match status" value="1"/>
</dbReference>
<name>A0A2G9XD10_UNCKA</name>
<dbReference type="CDD" id="cd03375">
    <property type="entry name" value="TPP_OGFOR"/>
    <property type="match status" value="1"/>
</dbReference>
<dbReference type="GO" id="GO:0046872">
    <property type="term" value="F:metal ion binding"/>
    <property type="evidence" value="ECO:0007669"/>
    <property type="project" value="UniProtKB-KW"/>
</dbReference>
<dbReference type="GO" id="GO:0051536">
    <property type="term" value="F:iron-sulfur cluster binding"/>
    <property type="evidence" value="ECO:0007669"/>
    <property type="project" value="UniProtKB-KW"/>
</dbReference>
<dbReference type="GO" id="GO:0045333">
    <property type="term" value="P:cellular respiration"/>
    <property type="evidence" value="ECO:0007669"/>
    <property type="project" value="UniProtKB-ARBA"/>
</dbReference>
<dbReference type="Gene3D" id="3.40.50.970">
    <property type="match status" value="1"/>
</dbReference>